<proteinExistence type="predicted"/>
<reference evidence="1" key="2">
    <citation type="journal article" date="2020" name="Nat. Commun.">
        <title>Large-scale genome sequencing of mycorrhizal fungi provides insights into the early evolution of symbiotic traits.</title>
        <authorList>
            <person name="Miyauchi S."/>
            <person name="Kiss E."/>
            <person name="Kuo A."/>
            <person name="Drula E."/>
            <person name="Kohler A."/>
            <person name="Sanchez-Garcia M."/>
            <person name="Morin E."/>
            <person name="Andreopoulos B."/>
            <person name="Barry K.W."/>
            <person name="Bonito G."/>
            <person name="Buee M."/>
            <person name="Carver A."/>
            <person name="Chen C."/>
            <person name="Cichocki N."/>
            <person name="Clum A."/>
            <person name="Culley D."/>
            <person name="Crous P.W."/>
            <person name="Fauchery L."/>
            <person name="Girlanda M."/>
            <person name="Hayes R.D."/>
            <person name="Keri Z."/>
            <person name="LaButti K."/>
            <person name="Lipzen A."/>
            <person name="Lombard V."/>
            <person name="Magnuson J."/>
            <person name="Maillard F."/>
            <person name="Murat C."/>
            <person name="Nolan M."/>
            <person name="Ohm R.A."/>
            <person name="Pangilinan J."/>
            <person name="Pereira M.F."/>
            <person name="Perotto S."/>
            <person name="Peter M."/>
            <person name="Pfister S."/>
            <person name="Riley R."/>
            <person name="Sitrit Y."/>
            <person name="Stielow J.B."/>
            <person name="Szollosi G."/>
            <person name="Zifcakova L."/>
            <person name="Stursova M."/>
            <person name="Spatafora J.W."/>
            <person name="Tedersoo L."/>
            <person name="Vaario L.M."/>
            <person name="Yamada A."/>
            <person name="Yan M."/>
            <person name="Wang P."/>
            <person name="Xu J."/>
            <person name="Bruns T."/>
            <person name="Baldrian P."/>
            <person name="Vilgalys R."/>
            <person name="Dunand C."/>
            <person name="Henrissat B."/>
            <person name="Grigoriev I.V."/>
            <person name="Hibbett D."/>
            <person name="Nagy L.G."/>
            <person name="Martin F.M."/>
        </authorList>
    </citation>
    <scope>NUCLEOTIDE SEQUENCE</scope>
    <source>
        <strain evidence="1">BED1</strain>
    </source>
</reference>
<evidence type="ECO:0000313" key="1">
    <source>
        <dbReference type="EMBL" id="KAF8438393.1"/>
    </source>
</evidence>
<comment type="caution">
    <text evidence="1">The sequence shown here is derived from an EMBL/GenBank/DDBJ whole genome shotgun (WGS) entry which is preliminary data.</text>
</comment>
<accession>A0AAD4BSN0</accession>
<keyword evidence="2" id="KW-1185">Reference proteome</keyword>
<sequence>MTFAQPGLANSDLLLRMFHSHRPVAHVPQEPHPRGSLGASPHEAIASRIGWNVLFENPTLGQLASHLIRYVAGVEVCPIALLDLKANIDTMVAIHSNLGGAGKVLSSSRRVVDQFNTSRIYLRPC</sequence>
<dbReference type="Proteomes" id="UP001194468">
    <property type="component" value="Unassembled WGS sequence"/>
</dbReference>
<name>A0AAD4BSN0_BOLED</name>
<dbReference type="AlphaFoldDB" id="A0AAD4BSN0"/>
<dbReference type="EMBL" id="WHUW01000016">
    <property type="protein sequence ID" value="KAF8438393.1"/>
    <property type="molecule type" value="Genomic_DNA"/>
</dbReference>
<gene>
    <name evidence="1" type="ORF">L210DRAFT_239850</name>
</gene>
<protein>
    <submittedName>
        <fullName evidence="1">Uncharacterized protein</fullName>
    </submittedName>
</protein>
<reference evidence="1" key="1">
    <citation type="submission" date="2019-10" db="EMBL/GenBank/DDBJ databases">
        <authorList>
            <consortium name="DOE Joint Genome Institute"/>
            <person name="Kuo A."/>
            <person name="Miyauchi S."/>
            <person name="Kiss E."/>
            <person name="Drula E."/>
            <person name="Kohler A."/>
            <person name="Sanchez-Garcia M."/>
            <person name="Andreopoulos B."/>
            <person name="Barry K.W."/>
            <person name="Bonito G."/>
            <person name="Buee M."/>
            <person name="Carver A."/>
            <person name="Chen C."/>
            <person name="Cichocki N."/>
            <person name="Clum A."/>
            <person name="Culley D."/>
            <person name="Crous P.W."/>
            <person name="Fauchery L."/>
            <person name="Girlanda M."/>
            <person name="Hayes R."/>
            <person name="Keri Z."/>
            <person name="LaButti K."/>
            <person name="Lipzen A."/>
            <person name="Lombard V."/>
            <person name="Magnuson J."/>
            <person name="Maillard F."/>
            <person name="Morin E."/>
            <person name="Murat C."/>
            <person name="Nolan M."/>
            <person name="Ohm R."/>
            <person name="Pangilinan J."/>
            <person name="Pereira M."/>
            <person name="Perotto S."/>
            <person name="Peter M."/>
            <person name="Riley R."/>
            <person name="Sitrit Y."/>
            <person name="Stielow B."/>
            <person name="Szollosi G."/>
            <person name="Zifcakova L."/>
            <person name="Stursova M."/>
            <person name="Spatafora J.W."/>
            <person name="Tedersoo L."/>
            <person name="Vaario L.-M."/>
            <person name="Yamada A."/>
            <person name="Yan M."/>
            <person name="Wang P."/>
            <person name="Xu J."/>
            <person name="Bruns T."/>
            <person name="Baldrian P."/>
            <person name="Vilgalys R."/>
            <person name="Henrissat B."/>
            <person name="Grigoriev I.V."/>
            <person name="Hibbett D."/>
            <person name="Nagy L.G."/>
            <person name="Martin F.M."/>
        </authorList>
    </citation>
    <scope>NUCLEOTIDE SEQUENCE</scope>
    <source>
        <strain evidence="1">BED1</strain>
    </source>
</reference>
<evidence type="ECO:0000313" key="2">
    <source>
        <dbReference type="Proteomes" id="UP001194468"/>
    </source>
</evidence>
<organism evidence="1 2">
    <name type="scientific">Boletus edulis BED1</name>
    <dbReference type="NCBI Taxonomy" id="1328754"/>
    <lineage>
        <taxon>Eukaryota</taxon>
        <taxon>Fungi</taxon>
        <taxon>Dikarya</taxon>
        <taxon>Basidiomycota</taxon>
        <taxon>Agaricomycotina</taxon>
        <taxon>Agaricomycetes</taxon>
        <taxon>Agaricomycetidae</taxon>
        <taxon>Boletales</taxon>
        <taxon>Boletineae</taxon>
        <taxon>Boletaceae</taxon>
        <taxon>Boletoideae</taxon>
        <taxon>Boletus</taxon>
    </lineage>
</organism>